<feature type="compositionally biased region" description="Basic residues" evidence="1">
    <location>
        <begin position="98"/>
        <end position="109"/>
    </location>
</feature>
<name>A0A6C0FDP5_9ZZZZ</name>
<proteinExistence type="predicted"/>
<dbReference type="InterPro" id="IPR036885">
    <property type="entry name" value="SWIB_MDM2_dom_sf"/>
</dbReference>
<dbReference type="InterPro" id="IPR019835">
    <property type="entry name" value="SWIB_domain"/>
</dbReference>
<evidence type="ECO:0000313" key="4">
    <source>
        <dbReference type="EMBL" id="QHT39144.1"/>
    </source>
</evidence>
<sequence>MPPANKKNVKKSTPATKSKKTTSKTVTPAQTIPAPAPAPVPEPVAPVTTEAPVVSDTPYLEEFSAVVSALDEAMITIRGLRARLQKLEKQVHRDTKALNKKASGKRARKPRDPNAPKSGFAKEGPVSDEMRKFLGLKKDELISRTDVTKRIHEYCKTKNLQNPDDKRHIKADASLRKLLKMNKDDDLTFFNLQKFMKVHFPNKDGVFPTA</sequence>
<dbReference type="Gene3D" id="1.10.245.10">
    <property type="entry name" value="SWIB/MDM2 domain"/>
    <property type="match status" value="1"/>
</dbReference>
<dbReference type="PROSITE" id="PS50112">
    <property type="entry name" value="PAS"/>
    <property type="match status" value="1"/>
</dbReference>
<accession>A0A6C0FDP5</accession>
<dbReference type="AlphaFoldDB" id="A0A6C0FDP5"/>
<feature type="region of interest" description="Disordered" evidence="1">
    <location>
        <begin position="1"/>
        <end position="55"/>
    </location>
</feature>
<dbReference type="PANTHER" id="PTHR13844">
    <property type="entry name" value="SWI/SNF-RELATED MATRIX-ASSOCIATED ACTIN-DEPENDENT REGULATOR OF CHROMATIN SUBFAMILY D"/>
    <property type="match status" value="1"/>
</dbReference>
<organism evidence="4">
    <name type="scientific">viral metagenome</name>
    <dbReference type="NCBI Taxonomy" id="1070528"/>
    <lineage>
        <taxon>unclassified sequences</taxon>
        <taxon>metagenomes</taxon>
        <taxon>organismal metagenomes</taxon>
    </lineage>
</organism>
<evidence type="ECO:0000259" key="2">
    <source>
        <dbReference type="PROSITE" id="PS50112"/>
    </source>
</evidence>
<dbReference type="PROSITE" id="PS51925">
    <property type="entry name" value="SWIB_MDM2"/>
    <property type="match status" value="1"/>
</dbReference>
<feature type="region of interest" description="Disordered" evidence="1">
    <location>
        <begin position="89"/>
        <end position="124"/>
    </location>
</feature>
<feature type="domain" description="DM2" evidence="3">
    <location>
        <begin position="119"/>
        <end position="202"/>
    </location>
</feature>
<feature type="compositionally biased region" description="Low complexity" evidence="1">
    <location>
        <begin position="45"/>
        <end position="54"/>
    </location>
</feature>
<dbReference type="Pfam" id="PF02201">
    <property type="entry name" value="SWIB"/>
    <property type="match status" value="1"/>
</dbReference>
<evidence type="ECO:0000259" key="3">
    <source>
        <dbReference type="PROSITE" id="PS51925"/>
    </source>
</evidence>
<protein>
    <submittedName>
        <fullName evidence="4">Uncharacterized protein</fullName>
    </submittedName>
</protein>
<feature type="domain" description="PAS" evidence="2">
    <location>
        <begin position="126"/>
        <end position="182"/>
    </location>
</feature>
<dbReference type="SMART" id="SM00151">
    <property type="entry name" value="SWIB"/>
    <property type="match status" value="1"/>
</dbReference>
<dbReference type="CDD" id="cd10567">
    <property type="entry name" value="SWIB-MDM2_like"/>
    <property type="match status" value="1"/>
</dbReference>
<dbReference type="SUPFAM" id="SSF47592">
    <property type="entry name" value="SWIB/MDM2 domain"/>
    <property type="match status" value="1"/>
</dbReference>
<feature type="compositionally biased region" description="Low complexity" evidence="1">
    <location>
        <begin position="23"/>
        <end position="33"/>
    </location>
</feature>
<reference evidence="4" key="1">
    <citation type="journal article" date="2020" name="Nature">
        <title>Giant virus diversity and host interactions through global metagenomics.</title>
        <authorList>
            <person name="Schulz F."/>
            <person name="Roux S."/>
            <person name="Paez-Espino D."/>
            <person name="Jungbluth S."/>
            <person name="Walsh D.A."/>
            <person name="Denef V.J."/>
            <person name="McMahon K.D."/>
            <person name="Konstantinidis K.T."/>
            <person name="Eloe-Fadrosh E.A."/>
            <person name="Kyrpides N.C."/>
            <person name="Woyke T."/>
        </authorList>
    </citation>
    <scope>NUCLEOTIDE SEQUENCE</scope>
    <source>
        <strain evidence="4">GVMAG-S-ERX556126-94</strain>
    </source>
</reference>
<dbReference type="InterPro" id="IPR000014">
    <property type="entry name" value="PAS"/>
</dbReference>
<evidence type="ECO:0000256" key="1">
    <source>
        <dbReference type="SAM" id="MobiDB-lite"/>
    </source>
</evidence>
<feature type="compositionally biased region" description="Pro residues" evidence="1">
    <location>
        <begin position="34"/>
        <end position="44"/>
    </location>
</feature>
<dbReference type="EMBL" id="MN738838">
    <property type="protein sequence ID" value="QHT39144.1"/>
    <property type="molecule type" value="Genomic_DNA"/>
</dbReference>
<dbReference type="InterPro" id="IPR003121">
    <property type="entry name" value="SWIB_MDM2_domain"/>
</dbReference>